<dbReference type="Gene3D" id="3.30.565.10">
    <property type="entry name" value="Histidine kinase-like ATPase, C-terminal domain"/>
    <property type="match status" value="1"/>
</dbReference>
<dbReference type="InterPro" id="IPR036890">
    <property type="entry name" value="HATPase_C_sf"/>
</dbReference>
<dbReference type="PROSITE" id="PS50885">
    <property type="entry name" value="HAMP"/>
    <property type="match status" value="1"/>
</dbReference>
<keyword evidence="4" id="KW-1003">Cell membrane</keyword>
<evidence type="ECO:0000256" key="10">
    <source>
        <dbReference type="ARBA" id="ARBA00023012"/>
    </source>
</evidence>
<dbReference type="GO" id="GO:0005886">
    <property type="term" value="C:plasma membrane"/>
    <property type="evidence" value="ECO:0007669"/>
    <property type="project" value="UniProtKB-SubCell"/>
</dbReference>
<keyword evidence="9" id="KW-0067">ATP-binding</keyword>
<keyword evidence="13" id="KW-0812">Transmembrane</keyword>
<evidence type="ECO:0000256" key="1">
    <source>
        <dbReference type="ARBA" id="ARBA00000085"/>
    </source>
</evidence>
<keyword evidence="12" id="KW-0175">Coiled coil</keyword>
<keyword evidence="10" id="KW-0902">Two-component regulatory system</keyword>
<dbReference type="Gene3D" id="6.10.340.10">
    <property type="match status" value="1"/>
</dbReference>
<comment type="caution">
    <text evidence="16">The sequence shown here is derived from an EMBL/GenBank/DDBJ whole genome shotgun (WGS) entry which is preliminary data.</text>
</comment>
<keyword evidence="5" id="KW-0597">Phosphoprotein</keyword>
<dbReference type="PRINTS" id="PR00344">
    <property type="entry name" value="BCTRLSENSOR"/>
</dbReference>
<dbReference type="SUPFAM" id="SSF55874">
    <property type="entry name" value="ATPase domain of HSP90 chaperone/DNA topoisomerase II/histidine kinase"/>
    <property type="match status" value="1"/>
</dbReference>
<dbReference type="InterPro" id="IPR005467">
    <property type="entry name" value="His_kinase_dom"/>
</dbReference>
<evidence type="ECO:0000256" key="5">
    <source>
        <dbReference type="ARBA" id="ARBA00022553"/>
    </source>
</evidence>
<dbReference type="InterPro" id="IPR003660">
    <property type="entry name" value="HAMP_dom"/>
</dbReference>
<evidence type="ECO:0000256" key="8">
    <source>
        <dbReference type="ARBA" id="ARBA00022777"/>
    </source>
</evidence>
<dbReference type="GO" id="GO:0005524">
    <property type="term" value="F:ATP binding"/>
    <property type="evidence" value="ECO:0007669"/>
    <property type="project" value="UniProtKB-KW"/>
</dbReference>
<comment type="subcellular location">
    <subcellularLocation>
        <location evidence="2">Cell membrane</location>
        <topology evidence="2">Multi-pass membrane protein</topology>
    </subcellularLocation>
</comment>
<evidence type="ECO:0000259" key="14">
    <source>
        <dbReference type="PROSITE" id="PS50109"/>
    </source>
</evidence>
<protein>
    <recommendedName>
        <fullName evidence="3">histidine kinase</fullName>
        <ecNumber evidence="3">2.7.13.3</ecNumber>
    </recommendedName>
</protein>
<dbReference type="AlphaFoldDB" id="A0A2A4T5B0"/>
<evidence type="ECO:0000259" key="15">
    <source>
        <dbReference type="PROSITE" id="PS50885"/>
    </source>
</evidence>
<organism evidence="16 17">
    <name type="scientific">SAR324 cluster bacterium</name>
    <dbReference type="NCBI Taxonomy" id="2024889"/>
    <lineage>
        <taxon>Bacteria</taxon>
        <taxon>Deltaproteobacteria</taxon>
        <taxon>SAR324 cluster</taxon>
    </lineage>
</organism>
<feature type="coiled-coil region" evidence="12">
    <location>
        <begin position="309"/>
        <end position="336"/>
    </location>
</feature>
<dbReference type="PANTHER" id="PTHR45528:SF1">
    <property type="entry name" value="SENSOR HISTIDINE KINASE CPXA"/>
    <property type="match status" value="1"/>
</dbReference>
<dbReference type="Pfam" id="PF02518">
    <property type="entry name" value="HATPase_c"/>
    <property type="match status" value="1"/>
</dbReference>
<proteinExistence type="predicted"/>
<feature type="domain" description="HAMP" evidence="15">
    <location>
        <begin position="271"/>
        <end position="324"/>
    </location>
</feature>
<gene>
    <name evidence="16" type="ORF">COB67_05505</name>
</gene>
<dbReference type="GO" id="GO:0004673">
    <property type="term" value="F:protein histidine kinase activity"/>
    <property type="evidence" value="ECO:0007669"/>
    <property type="project" value="UniProtKB-EC"/>
</dbReference>
<evidence type="ECO:0000256" key="6">
    <source>
        <dbReference type="ARBA" id="ARBA00022679"/>
    </source>
</evidence>
<dbReference type="SMART" id="SM00304">
    <property type="entry name" value="HAMP"/>
    <property type="match status" value="1"/>
</dbReference>
<dbReference type="PROSITE" id="PS50109">
    <property type="entry name" value="HIS_KIN"/>
    <property type="match status" value="1"/>
</dbReference>
<dbReference type="Pfam" id="PF00672">
    <property type="entry name" value="HAMP"/>
    <property type="match status" value="1"/>
</dbReference>
<name>A0A2A4T5B0_9DELT</name>
<feature type="domain" description="Histidine kinase" evidence="14">
    <location>
        <begin position="434"/>
        <end position="612"/>
    </location>
</feature>
<reference evidence="17" key="1">
    <citation type="submission" date="2017-08" db="EMBL/GenBank/DDBJ databases">
        <title>A dynamic microbial community with high functional redundancy inhabits the cold, oxic subseafloor aquifer.</title>
        <authorList>
            <person name="Tully B.J."/>
            <person name="Wheat C.G."/>
            <person name="Glazer B.T."/>
            <person name="Huber J.A."/>
        </authorList>
    </citation>
    <scope>NUCLEOTIDE SEQUENCE [LARGE SCALE GENOMIC DNA]</scope>
</reference>
<dbReference type="InterPro" id="IPR003594">
    <property type="entry name" value="HATPase_dom"/>
</dbReference>
<keyword evidence="7" id="KW-0547">Nucleotide-binding</keyword>
<dbReference type="InterPro" id="IPR004358">
    <property type="entry name" value="Sig_transdc_His_kin-like_C"/>
</dbReference>
<dbReference type="PANTHER" id="PTHR45528">
    <property type="entry name" value="SENSOR HISTIDINE KINASE CPXA"/>
    <property type="match status" value="1"/>
</dbReference>
<dbReference type="GO" id="GO:0000160">
    <property type="term" value="P:phosphorelay signal transduction system"/>
    <property type="evidence" value="ECO:0007669"/>
    <property type="project" value="UniProtKB-KW"/>
</dbReference>
<evidence type="ECO:0000256" key="12">
    <source>
        <dbReference type="SAM" id="Coils"/>
    </source>
</evidence>
<dbReference type="SMART" id="SM00387">
    <property type="entry name" value="HATPase_c"/>
    <property type="match status" value="1"/>
</dbReference>
<sequence length="620" mass="70479">MKSHLSILVIISIGIFFFSIMEGGTYYLISSHILEKELRTGQYKEYNTKVKRIKEVITNRMLLLDESMREQVKEYILVNSLVDMNTRRQFLTNAVNEIKIPRFEHVDISYHKYNFKLLRANTKDWEKRNGDLFQGKLSPQNMVLHIKEKKVLKHFVGTKEIFAMPIIYNGRGQGMLVAIADWQPLWQELFAELEIALCLLYEGKPIAFTGDIEAMGQLIESEIDIFPGLELKAKVLESKVQETVFSVQKQIIMANLLAFLVLLCIGILFTKWLTGPLIQLQKAVSKIRQGEDVDSLPLQQGSKEVVHLAQTFKEMMRRLNQTYHELEEEKEKRVQQAYLSGIAENAIGILHNIGNGITPMVVSVAEFRQLTNLRRLSTYFGKLQQTLSTHQDSKDLGIYLAEDPKGTQMLDFFIKLNAQLGDSIQELDDTAAGIDEQLKHIAGIIRLQQKYANFKAEAETVYIGTVMADVLKMTRDMLNKRGIAVIQHIPRNLPPMRTDKNKLVQVMQNLVKNTIESIDEQWKLTPSMHKKIEIGVVYEENMIKVSIQDNGIGVTKETAMNAFNFGFSTKENGSGFGLHDCANFIKAQNGEISLEPGEQQGAVLRFSLPVQAQVESISHG</sequence>
<keyword evidence="8" id="KW-0418">Kinase</keyword>
<dbReference type="Proteomes" id="UP000218113">
    <property type="component" value="Unassembled WGS sequence"/>
</dbReference>
<evidence type="ECO:0000256" key="3">
    <source>
        <dbReference type="ARBA" id="ARBA00012438"/>
    </source>
</evidence>
<comment type="catalytic activity">
    <reaction evidence="1">
        <text>ATP + protein L-histidine = ADP + protein N-phospho-L-histidine.</text>
        <dbReference type="EC" id="2.7.13.3"/>
    </reaction>
</comment>
<feature type="transmembrane region" description="Helical" evidence="13">
    <location>
        <begin position="6"/>
        <end position="29"/>
    </location>
</feature>
<evidence type="ECO:0000256" key="7">
    <source>
        <dbReference type="ARBA" id="ARBA00022741"/>
    </source>
</evidence>
<evidence type="ECO:0000256" key="4">
    <source>
        <dbReference type="ARBA" id="ARBA00022475"/>
    </source>
</evidence>
<keyword evidence="11 13" id="KW-0472">Membrane</keyword>
<evidence type="ECO:0000313" key="16">
    <source>
        <dbReference type="EMBL" id="PCI28806.1"/>
    </source>
</evidence>
<accession>A0A2A4T5B0</accession>
<keyword evidence="6" id="KW-0808">Transferase</keyword>
<dbReference type="EMBL" id="NVSR01000025">
    <property type="protein sequence ID" value="PCI28806.1"/>
    <property type="molecule type" value="Genomic_DNA"/>
</dbReference>
<dbReference type="EC" id="2.7.13.3" evidence="3"/>
<keyword evidence="13" id="KW-1133">Transmembrane helix</keyword>
<evidence type="ECO:0000313" key="17">
    <source>
        <dbReference type="Proteomes" id="UP000218113"/>
    </source>
</evidence>
<dbReference type="InterPro" id="IPR050398">
    <property type="entry name" value="HssS/ArlS-like"/>
</dbReference>
<evidence type="ECO:0000256" key="13">
    <source>
        <dbReference type="SAM" id="Phobius"/>
    </source>
</evidence>
<evidence type="ECO:0000256" key="2">
    <source>
        <dbReference type="ARBA" id="ARBA00004651"/>
    </source>
</evidence>
<evidence type="ECO:0000256" key="11">
    <source>
        <dbReference type="ARBA" id="ARBA00023136"/>
    </source>
</evidence>
<evidence type="ECO:0000256" key="9">
    <source>
        <dbReference type="ARBA" id="ARBA00022840"/>
    </source>
</evidence>